<proteinExistence type="predicted"/>
<keyword evidence="3" id="KW-1185">Reference proteome</keyword>
<comment type="caution">
    <text evidence="2">The sequence shown here is derived from an EMBL/GenBank/DDBJ whole genome shotgun (WGS) entry which is preliminary data.</text>
</comment>
<gene>
    <name evidence="2" type="ORF">X805_02820</name>
</gene>
<feature type="compositionally biased region" description="Basic and acidic residues" evidence="1">
    <location>
        <begin position="7"/>
        <end position="16"/>
    </location>
</feature>
<dbReference type="Proteomes" id="UP000026714">
    <property type="component" value="Unassembled WGS sequence"/>
</dbReference>
<dbReference type="EMBL" id="AZRA01000007">
    <property type="protein sequence ID" value="KDB54059.1"/>
    <property type="molecule type" value="Genomic_DNA"/>
</dbReference>
<reference evidence="2 3" key="1">
    <citation type="journal article" date="2014" name="FEMS Microbiol. Ecol.">
        <title>Sphaerotilus natans encrusted with nanoball-shaped Fe(III) oxide minerals formed by nitrate-reducing mixotrophic Fe(II) oxidation.</title>
        <authorList>
            <person name="Park S."/>
            <person name="Kim D.H."/>
            <person name="Lee J.H."/>
            <person name="Hur H.G."/>
        </authorList>
    </citation>
    <scope>NUCLEOTIDE SEQUENCE [LARGE SCALE GENOMIC DNA]</scope>
    <source>
        <strain evidence="2 3">DSM 6575</strain>
    </source>
</reference>
<organism evidence="2 3">
    <name type="scientific">Sphaerotilus natans subsp. natans DSM 6575</name>
    <dbReference type="NCBI Taxonomy" id="1286631"/>
    <lineage>
        <taxon>Bacteria</taxon>
        <taxon>Pseudomonadati</taxon>
        <taxon>Pseudomonadota</taxon>
        <taxon>Betaproteobacteria</taxon>
        <taxon>Burkholderiales</taxon>
        <taxon>Sphaerotilaceae</taxon>
        <taxon>Sphaerotilus</taxon>
    </lineage>
</organism>
<feature type="compositionally biased region" description="Polar residues" evidence="1">
    <location>
        <begin position="34"/>
        <end position="45"/>
    </location>
</feature>
<evidence type="ECO:0000313" key="3">
    <source>
        <dbReference type="Proteomes" id="UP000026714"/>
    </source>
</evidence>
<evidence type="ECO:0000256" key="1">
    <source>
        <dbReference type="SAM" id="MobiDB-lite"/>
    </source>
</evidence>
<accession>A0A059KS87</accession>
<dbReference type="AlphaFoldDB" id="A0A059KS87"/>
<feature type="region of interest" description="Disordered" evidence="1">
    <location>
        <begin position="1"/>
        <end position="45"/>
    </location>
</feature>
<sequence>MGSGSEDQERDREGRSVRSPHRATSPQAAGGDFSRSSASCRPTPR</sequence>
<evidence type="ECO:0000313" key="2">
    <source>
        <dbReference type="EMBL" id="KDB54059.1"/>
    </source>
</evidence>
<name>A0A059KS87_9BURK</name>
<protein>
    <submittedName>
        <fullName evidence="2">Uncharacterized protein</fullName>
    </submittedName>
</protein>